<comment type="caution">
    <text evidence="1">The sequence shown here is derived from an EMBL/GenBank/DDBJ whole genome shotgun (WGS) entry which is preliminary data.</text>
</comment>
<dbReference type="AlphaFoldDB" id="A0A846WV14"/>
<accession>A0A846WV14</accession>
<dbReference type="EMBL" id="JAAXOQ010000001">
    <property type="protein sequence ID" value="NKY16781.1"/>
    <property type="molecule type" value="Genomic_DNA"/>
</dbReference>
<sequence>MHRNLQPLKNIGELVSRSRDTAGMDSDTDLITQLRQMLTDAEDREDPVDAAWARHSLARAEQTTAQLDAVEALLVALIPTRERGALTAPVIAERMPRITTAVEAAVTEAKRVTDMEADRG</sequence>
<proteinExistence type="predicted"/>
<keyword evidence="2" id="KW-1185">Reference proteome</keyword>
<gene>
    <name evidence="1" type="ORF">HF999_00085</name>
</gene>
<evidence type="ECO:0000313" key="1">
    <source>
        <dbReference type="EMBL" id="NKY16781.1"/>
    </source>
</evidence>
<name>A0A846WV14_9ACTN</name>
<organism evidence="1 2">
    <name type="scientific">Tsukamurella spumae</name>
    <dbReference type="NCBI Taxonomy" id="44753"/>
    <lineage>
        <taxon>Bacteria</taxon>
        <taxon>Bacillati</taxon>
        <taxon>Actinomycetota</taxon>
        <taxon>Actinomycetes</taxon>
        <taxon>Mycobacteriales</taxon>
        <taxon>Tsukamurellaceae</taxon>
        <taxon>Tsukamurella</taxon>
    </lineage>
</organism>
<reference evidence="1 2" key="1">
    <citation type="submission" date="2020-04" db="EMBL/GenBank/DDBJ databases">
        <title>MicrobeNet Type strains.</title>
        <authorList>
            <person name="Nicholson A.C."/>
        </authorList>
    </citation>
    <scope>NUCLEOTIDE SEQUENCE [LARGE SCALE GENOMIC DNA]</scope>
    <source>
        <strain evidence="1 2">DSM 44113</strain>
    </source>
</reference>
<dbReference type="Proteomes" id="UP000582646">
    <property type="component" value="Unassembled WGS sequence"/>
</dbReference>
<evidence type="ECO:0000313" key="2">
    <source>
        <dbReference type="Proteomes" id="UP000582646"/>
    </source>
</evidence>
<protein>
    <submittedName>
        <fullName evidence="1">Uncharacterized protein</fullName>
    </submittedName>
</protein>
<dbReference type="RefSeq" id="WP_168543912.1">
    <property type="nucleotide sequence ID" value="NZ_BAAAKS010000031.1"/>
</dbReference>